<sequence length="279" mass="32304">MKLLTDQKQVELKELSDSWKEFPSDRLLTLDFFLRNTSVARSPAFINMREICGRHKLEPGEYVIIPSTFEPNQEAKFLLRIFSERACESKSLGEGIQALPTPEPVIQDELTEKLRQAFNDVAGGTGEITAHELRDILNVAFTKDFPFDGFSRETARSMVALMDADLNGSLGFTEFKQLWQDLRIWKSMFKKYDRDQNGTFDAFELRDLMRALGFSVSNRVYTAIISRYANHRGRIMFDDYILLLVRLVTVYDTYKAQERLKDGRAVFAMEDFVRSVIYI</sequence>
<dbReference type="PANTHER" id="PTHR46735">
    <property type="entry name" value="CALPAIN, SMALL SUBUNIT 1 A-RELATED"/>
    <property type="match status" value="1"/>
</dbReference>
<evidence type="ECO:0000256" key="1">
    <source>
        <dbReference type="ARBA" id="ARBA00004308"/>
    </source>
</evidence>
<organism evidence="11">
    <name type="scientific">Echinostoma caproni</name>
    <dbReference type="NCBI Taxonomy" id="27848"/>
    <lineage>
        <taxon>Eukaryota</taxon>
        <taxon>Metazoa</taxon>
        <taxon>Spiralia</taxon>
        <taxon>Lophotrochozoa</taxon>
        <taxon>Platyhelminthes</taxon>
        <taxon>Trematoda</taxon>
        <taxon>Digenea</taxon>
        <taxon>Plagiorchiida</taxon>
        <taxon>Echinostomata</taxon>
        <taxon>Echinostomatoidea</taxon>
        <taxon>Echinostomatidae</taxon>
        <taxon>Echinostoma</taxon>
    </lineage>
</organism>
<dbReference type="EMBL" id="UZAN01052469">
    <property type="protein sequence ID" value="VDP89510.1"/>
    <property type="molecule type" value="Genomic_DNA"/>
</dbReference>
<dbReference type="AlphaFoldDB" id="A0A183AZ58"/>
<keyword evidence="10" id="KW-1185">Reference proteome</keyword>
<dbReference type="SUPFAM" id="SSF49758">
    <property type="entry name" value="Calpain large subunit, middle domain (domain III)"/>
    <property type="match status" value="1"/>
</dbReference>
<dbReference type="InterPro" id="IPR022683">
    <property type="entry name" value="Calpain_III"/>
</dbReference>
<evidence type="ECO:0000256" key="2">
    <source>
        <dbReference type="ARBA" id="ARBA00004496"/>
    </source>
</evidence>
<reference evidence="11" key="1">
    <citation type="submission" date="2016-06" db="UniProtKB">
        <authorList>
            <consortium name="WormBaseParasite"/>
        </authorList>
    </citation>
    <scope>IDENTIFICATION</scope>
</reference>
<dbReference type="SMART" id="SM00054">
    <property type="entry name" value="EFh"/>
    <property type="match status" value="3"/>
</dbReference>
<evidence type="ECO:0000256" key="6">
    <source>
        <dbReference type="ARBA" id="ARBA00022837"/>
    </source>
</evidence>
<comment type="subcellular location">
    <subcellularLocation>
        <location evidence="2">Cytoplasm</location>
    </subcellularLocation>
    <subcellularLocation>
        <location evidence="1">Endomembrane system</location>
    </subcellularLocation>
</comment>
<dbReference type="InterPro" id="IPR011992">
    <property type="entry name" value="EF-hand-dom_pair"/>
</dbReference>
<feature type="domain" description="EF-hand" evidence="8">
    <location>
        <begin position="180"/>
        <end position="215"/>
    </location>
</feature>
<dbReference type="OrthoDB" id="424753at2759"/>
<dbReference type="Pfam" id="PF13405">
    <property type="entry name" value="EF-hand_6"/>
    <property type="match status" value="1"/>
</dbReference>
<evidence type="ECO:0000256" key="4">
    <source>
        <dbReference type="ARBA" id="ARBA00022723"/>
    </source>
</evidence>
<proteinExistence type="predicted"/>
<evidence type="ECO:0000259" key="8">
    <source>
        <dbReference type="PROSITE" id="PS50222"/>
    </source>
</evidence>
<dbReference type="GO" id="GO:0012505">
    <property type="term" value="C:endomembrane system"/>
    <property type="evidence" value="ECO:0007669"/>
    <property type="project" value="UniProtKB-SubCell"/>
</dbReference>
<keyword evidence="4" id="KW-0479">Metal-binding</keyword>
<dbReference type="WBParaSite" id="ECPE_0001227901-mRNA-1">
    <property type="protein sequence ID" value="ECPE_0001227901-mRNA-1"/>
    <property type="gene ID" value="ECPE_0001227901"/>
</dbReference>
<keyword evidence="6" id="KW-0106">Calcium</keyword>
<evidence type="ECO:0000313" key="11">
    <source>
        <dbReference type="WBParaSite" id="ECPE_0001227901-mRNA-1"/>
    </source>
</evidence>
<dbReference type="Gene3D" id="2.60.120.380">
    <property type="match status" value="1"/>
</dbReference>
<dbReference type="Pfam" id="PF13833">
    <property type="entry name" value="EF-hand_8"/>
    <property type="match status" value="1"/>
</dbReference>
<dbReference type="CDD" id="cd16196">
    <property type="entry name" value="EFh_PEF_CalpA_B"/>
    <property type="match status" value="1"/>
</dbReference>
<dbReference type="InterPro" id="IPR022682">
    <property type="entry name" value="Calpain_domain_III"/>
</dbReference>
<dbReference type="GO" id="GO:0005509">
    <property type="term" value="F:calcium ion binding"/>
    <property type="evidence" value="ECO:0007669"/>
    <property type="project" value="InterPro"/>
</dbReference>
<dbReference type="PROSITE" id="PS50222">
    <property type="entry name" value="EF_HAND_2"/>
    <property type="match status" value="1"/>
</dbReference>
<reference evidence="9 10" key="2">
    <citation type="submission" date="2018-11" db="EMBL/GenBank/DDBJ databases">
        <authorList>
            <consortium name="Pathogen Informatics"/>
        </authorList>
    </citation>
    <scope>NUCLEOTIDE SEQUENCE [LARGE SCALE GENOMIC DNA]</scope>
    <source>
        <strain evidence="9 10">Egypt</strain>
    </source>
</reference>
<gene>
    <name evidence="9" type="ORF">ECPE_LOCUS12243</name>
</gene>
<accession>A0A183AZ58</accession>
<evidence type="ECO:0000256" key="3">
    <source>
        <dbReference type="ARBA" id="ARBA00022490"/>
    </source>
</evidence>
<keyword evidence="7" id="KW-0472">Membrane</keyword>
<keyword evidence="5" id="KW-0677">Repeat</keyword>
<dbReference type="Proteomes" id="UP000272942">
    <property type="component" value="Unassembled WGS sequence"/>
</dbReference>
<evidence type="ECO:0000313" key="10">
    <source>
        <dbReference type="Proteomes" id="UP000272942"/>
    </source>
</evidence>
<name>A0A183AZ58_9TREM</name>
<keyword evidence="3" id="KW-0963">Cytoplasm</keyword>
<dbReference type="Gene3D" id="1.10.238.10">
    <property type="entry name" value="EF-hand"/>
    <property type="match status" value="1"/>
</dbReference>
<dbReference type="InterPro" id="IPR002048">
    <property type="entry name" value="EF_hand_dom"/>
</dbReference>
<dbReference type="GO" id="GO:0005737">
    <property type="term" value="C:cytoplasm"/>
    <property type="evidence" value="ECO:0007669"/>
    <property type="project" value="UniProtKB-SubCell"/>
</dbReference>
<evidence type="ECO:0000256" key="7">
    <source>
        <dbReference type="ARBA" id="ARBA00023136"/>
    </source>
</evidence>
<dbReference type="SUPFAM" id="SSF47473">
    <property type="entry name" value="EF-hand"/>
    <property type="match status" value="1"/>
</dbReference>
<evidence type="ECO:0000313" key="9">
    <source>
        <dbReference type="EMBL" id="VDP89510.1"/>
    </source>
</evidence>
<dbReference type="Pfam" id="PF01067">
    <property type="entry name" value="Calpain_III"/>
    <property type="match status" value="1"/>
</dbReference>
<dbReference type="PANTHER" id="PTHR46735:SF3">
    <property type="entry name" value="CALPAIN SMALL SUBUNIT 1-RELATED"/>
    <property type="match status" value="1"/>
</dbReference>
<dbReference type="SMART" id="SM00720">
    <property type="entry name" value="calpain_III"/>
    <property type="match status" value="1"/>
</dbReference>
<dbReference type="InterPro" id="IPR036213">
    <property type="entry name" value="Calpain_III_sf"/>
</dbReference>
<protein>
    <submittedName>
        <fullName evidence="11">Calpain-1 catalytic subunit</fullName>
    </submittedName>
</protein>
<evidence type="ECO:0000256" key="5">
    <source>
        <dbReference type="ARBA" id="ARBA00022737"/>
    </source>
</evidence>